<accession>A0A067KVL2</accession>
<reference evidence="1 2" key="1">
    <citation type="journal article" date="2014" name="PLoS ONE">
        <title>Global Analysis of Gene Expression Profiles in Physic Nut (Jatropha curcas L.) Seedlings Exposed to Salt Stress.</title>
        <authorList>
            <person name="Zhang L."/>
            <person name="Zhang C."/>
            <person name="Wu P."/>
            <person name="Chen Y."/>
            <person name="Li M."/>
            <person name="Jiang H."/>
            <person name="Wu G."/>
        </authorList>
    </citation>
    <scope>NUCLEOTIDE SEQUENCE [LARGE SCALE GENOMIC DNA]</scope>
    <source>
        <strain evidence="2">cv. GZQX0401</strain>
        <tissue evidence="1">Young leaves</tissue>
    </source>
</reference>
<protein>
    <submittedName>
        <fullName evidence="1">Uncharacterized protein</fullName>
    </submittedName>
</protein>
<gene>
    <name evidence="1" type="ORF">JCGZ_09802</name>
</gene>
<keyword evidence="2" id="KW-1185">Reference proteome</keyword>
<evidence type="ECO:0000313" key="1">
    <source>
        <dbReference type="EMBL" id="KDP36295.1"/>
    </source>
</evidence>
<proteinExistence type="predicted"/>
<evidence type="ECO:0000313" key="2">
    <source>
        <dbReference type="Proteomes" id="UP000027138"/>
    </source>
</evidence>
<dbReference type="EMBL" id="KK914443">
    <property type="protein sequence ID" value="KDP36295.1"/>
    <property type="molecule type" value="Genomic_DNA"/>
</dbReference>
<dbReference type="AlphaFoldDB" id="A0A067KVL2"/>
<dbReference type="Proteomes" id="UP000027138">
    <property type="component" value="Unassembled WGS sequence"/>
</dbReference>
<organism evidence="1 2">
    <name type="scientific">Jatropha curcas</name>
    <name type="common">Barbados nut</name>
    <dbReference type="NCBI Taxonomy" id="180498"/>
    <lineage>
        <taxon>Eukaryota</taxon>
        <taxon>Viridiplantae</taxon>
        <taxon>Streptophyta</taxon>
        <taxon>Embryophyta</taxon>
        <taxon>Tracheophyta</taxon>
        <taxon>Spermatophyta</taxon>
        <taxon>Magnoliopsida</taxon>
        <taxon>eudicotyledons</taxon>
        <taxon>Gunneridae</taxon>
        <taxon>Pentapetalae</taxon>
        <taxon>rosids</taxon>
        <taxon>fabids</taxon>
        <taxon>Malpighiales</taxon>
        <taxon>Euphorbiaceae</taxon>
        <taxon>Crotonoideae</taxon>
        <taxon>Jatropheae</taxon>
        <taxon>Jatropha</taxon>
    </lineage>
</organism>
<name>A0A067KVL2_JATCU</name>
<sequence length="66" mass="6856">MNQVCFIPLQENQSSSATSTLPQGLCVLVEVYPPSARGQGLALIPSLPLARGTRLGSDTKSVASQA</sequence>